<reference evidence="6 7" key="1">
    <citation type="submission" date="2016-03" db="EMBL/GenBank/DDBJ databases">
        <title>Fine-scale spatial genetic structure of a fungal parasite of coffee scale insects.</title>
        <authorList>
            <person name="Jackson D."/>
            <person name="Zemenick K.A."/>
            <person name="Malloure B."/>
            <person name="Quandt C.A."/>
            <person name="James T.Y."/>
        </authorList>
    </citation>
    <scope>NUCLEOTIDE SEQUENCE [LARGE SCALE GENOMIC DNA]</scope>
    <source>
        <strain evidence="6 7">UM487</strain>
    </source>
</reference>
<dbReference type="OMA" id="HGSFTDY"/>
<keyword evidence="5" id="KW-0732">Signal</keyword>
<gene>
    <name evidence="6" type="ORF">LLEC1_04076</name>
</gene>
<keyword evidence="4" id="KW-0443">Lipid metabolism</keyword>
<dbReference type="Pfam" id="PF03403">
    <property type="entry name" value="PAF-AH_p_II"/>
    <property type="match status" value="1"/>
</dbReference>
<evidence type="ECO:0000256" key="4">
    <source>
        <dbReference type="ARBA" id="ARBA00023098"/>
    </source>
</evidence>
<dbReference type="EC" id="3.1.1.47" evidence="1"/>
<evidence type="ECO:0000256" key="5">
    <source>
        <dbReference type="SAM" id="SignalP"/>
    </source>
</evidence>
<dbReference type="Proteomes" id="UP000243081">
    <property type="component" value="Unassembled WGS sequence"/>
</dbReference>
<proteinExistence type="predicted"/>
<organism evidence="6 7">
    <name type="scientific">Cordyceps confragosa</name>
    <name type="common">Lecanicillium lecanii</name>
    <dbReference type="NCBI Taxonomy" id="2714763"/>
    <lineage>
        <taxon>Eukaryota</taxon>
        <taxon>Fungi</taxon>
        <taxon>Dikarya</taxon>
        <taxon>Ascomycota</taxon>
        <taxon>Pezizomycotina</taxon>
        <taxon>Sordariomycetes</taxon>
        <taxon>Hypocreomycetidae</taxon>
        <taxon>Hypocreales</taxon>
        <taxon>Cordycipitaceae</taxon>
        <taxon>Akanthomyces</taxon>
    </lineage>
</organism>
<comment type="caution">
    <text evidence="6">The sequence shown here is derived from an EMBL/GenBank/DDBJ whole genome shotgun (WGS) entry which is preliminary data.</text>
</comment>
<name>A0A179IKK5_CORDF</name>
<evidence type="ECO:0000256" key="3">
    <source>
        <dbReference type="ARBA" id="ARBA00022963"/>
    </source>
</evidence>
<dbReference type="OrthoDB" id="2363873at2759"/>
<dbReference type="EMBL" id="LUKN01000511">
    <property type="protein sequence ID" value="OAR02783.1"/>
    <property type="molecule type" value="Genomic_DNA"/>
</dbReference>
<evidence type="ECO:0000313" key="7">
    <source>
        <dbReference type="Proteomes" id="UP000243081"/>
    </source>
</evidence>
<protein>
    <recommendedName>
        <fullName evidence="1">1-alkyl-2-acetylglycerophosphocholine esterase</fullName>
        <ecNumber evidence="1">3.1.1.47</ecNumber>
    </recommendedName>
</protein>
<dbReference type="SUPFAM" id="SSF53474">
    <property type="entry name" value="alpha/beta-Hydrolases"/>
    <property type="match status" value="1"/>
</dbReference>
<accession>A0A179IKK5</accession>
<feature type="non-terminal residue" evidence="6">
    <location>
        <position position="334"/>
    </location>
</feature>
<dbReference type="InterPro" id="IPR029058">
    <property type="entry name" value="AB_hydrolase_fold"/>
</dbReference>
<feature type="signal peptide" evidence="5">
    <location>
        <begin position="1"/>
        <end position="16"/>
    </location>
</feature>
<evidence type="ECO:0000313" key="6">
    <source>
        <dbReference type="EMBL" id="OAR02783.1"/>
    </source>
</evidence>
<feature type="chain" id="PRO_5008104523" description="1-alkyl-2-acetylglycerophosphocholine esterase" evidence="5">
    <location>
        <begin position="17"/>
        <end position="334"/>
    </location>
</feature>
<dbReference type="AlphaFoldDB" id="A0A179IKK5"/>
<dbReference type="GO" id="GO:0003847">
    <property type="term" value="F:1-alkyl-2-acetylglycerophosphocholine esterase activity"/>
    <property type="evidence" value="ECO:0007669"/>
    <property type="project" value="UniProtKB-EC"/>
</dbReference>
<dbReference type="PANTHER" id="PTHR10272:SF14">
    <property type="entry name" value="PAF ACETYLHYDROLASE FAMILY PROTEIN"/>
    <property type="match status" value="1"/>
</dbReference>
<keyword evidence="3" id="KW-0442">Lipid degradation</keyword>
<keyword evidence="2" id="KW-0378">Hydrolase</keyword>
<evidence type="ECO:0000256" key="2">
    <source>
        <dbReference type="ARBA" id="ARBA00022801"/>
    </source>
</evidence>
<dbReference type="GO" id="GO:0016042">
    <property type="term" value="P:lipid catabolic process"/>
    <property type="evidence" value="ECO:0007669"/>
    <property type="project" value="UniProtKB-KW"/>
</dbReference>
<sequence>MKFFIFIPLLIGAAQSVLVPEIQGPYSVASKVQDLTDASRLDPYAPPESSAFRRILISIFLPLNASQFPCSPEVAPYLPPETTRVNTQLAVGLGLPDDFVGAFEVDYCKLPAATACKNAKKDSAFSVAIFSSGHSISRLLYTALARGLASHGYVVITIDHPYDAEIVEFPDGTVIRGPDDTTSESATLRNLRVRTGDISFVINQLHNRTMLGHLTKGFPHHVDVSSIAGTTGLENWNPFWAHLNDTRVELTISNTTHVSFLDIPLLLTAYPLPSELRPKMEAAFGTVDGRHMGEIVEGILTAFFDVLFRGWVARLCDLKRKFQEVIIVRSSLPQ</sequence>
<dbReference type="PANTHER" id="PTHR10272">
    <property type="entry name" value="PLATELET-ACTIVATING FACTOR ACETYLHYDROLASE"/>
    <property type="match status" value="1"/>
</dbReference>
<evidence type="ECO:0000256" key="1">
    <source>
        <dbReference type="ARBA" id="ARBA00013201"/>
    </source>
</evidence>
<keyword evidence="7" id="KW-1185">Reference proteome</keyword>
<dbReference type="Gene3D" id="3.40.50.1820">
    <property type="entry name" value="alpha/beta hydrolase"/>
    <property type="match status" value="1"/>
</dbReference>